<keyword evidence="3" id="KW-1185">Reference proteome</keyword>
<dbReference type="RefSeq" id="WP_224829331.1">
    <property type="nucleotide sequence ID" value="NZ_JAIVEF010000019.1"/>
</dbReference>
<dbReference type="InterPro" id="IPR001173">
    <property type="entry name" value="Glyco_trans_2-like"/>
</dbReference>
<evidence type="ECO:0000313" key="2">
    <source>
        <dbReference type="EMBL" id="MFC4989670.1"/>
    </source>
</evidence>
<reference evidence="2 3" key="1">
    <citation type="journal article" date="2019" name="Int. J. Syst. Evol. Microbiol.">
        <title>The Global Catalogue of Microorganisms (GCM) 10K type strain sequencing project: providing services to taxonomists for standard genome sequencing and annotation.</title>
        <authorList>
            <consortium name="The Broad Institute Genomics Platform"/>
            <consortium name="The Broad Institute Genome Sequencing Center for Infectious Disease"/>
            <person name="Wu L."/>
            <person name="Ma J."/>
        </authorList>
    </citation>
    <scope>NUCLEOTIDE SEQUENCE [LARGE SCALE GENOMIC DNA]</scope>
    <source>
        <strain evidence="2 3">CGMCC 1.15824</strain>
    </source>
</reference>
<dbReference type="InterPro" id="IPR050834">
    <property type="entry name" value="Glycosyltransf_2"/>
</dbReference>
<dbReference type="InterPro" id="IPR029044">
    <property type="entry name" value="Nucleotide-diphossugar_trans"/>
</dbReference>
<dbReference type="PANTHER" id="PTHR43685">
    <property type="entry name" value="GLYCOSYLTRANSFERASE"/>
    <property type="match status" value="1"/>
</dbReference>
<name>A0ABD5QJ94_9EURY</name>
<keyword evidence="2" id="KW-0808">Transferase</keyword>
<dbReference type="CDD" id="cd00761">
    <property type="entry name" value="Glyco_tranf_GTA_type"/>
    <property type="match status" value="1"/>
</dbReference>
<dbReference type="Pfam" id="PF00535">
    <property type="entry name" value="Glycos_transf_2"/>
    <property type="match status" value="1"/>
</dbReference>
<dbReference type="Proteomes" id="UP001595925">
    <property type="component" value="Unassembled WGS sequence"/>
</dbReference>
<feature type="domain" description="Glycosyltransferase 2-like" evidence="1">
    <location>
        <begin position="7"/>
        <end position="165"/>
    </location>
</feature>
<evidence type="ECO:0000313" key="3">
    <source>
        <dbReference type="Proteomes" id="UP001595925"/>
    </source>
</evidence>
<dbReference type="AlphaFoldDB" id="A0ABD5QJ94"/>
<dbReference type="PANTHER" id="PTHR43685:SF2">
    <property type="entry name" value="GLYCOSYLTRANSFERASE 2-LIKE DOMAIN-CONTAINING PROTEIN"/>
    <property type="match status" value="1"/>
</dbReference>
<sequence length="308" mass="34118">MEGPTVSVVVPTHNRCRTLPRAIDSVLSGTYDDFELLIVDDGSTDATPEVVADYDDDRIRVLRFEENRGANAARNAGIEAARGEFVSFLDSDDAFRPRHLEVTVGVLSGAPATCGGVCTSYARIRDGTVGSIQRVPEGVIDRAAILDGNPIGSLSATTFRRSTLEAIGGFDEDLPSAQDYDLYVRVSEGSRLRGIGEILVDHYTDGDRISHDVDRQIRGYERIVEKHGDAISDRRRAHQRFLIAFLYADRGEIDATRRELRTALSLHPTNPRYHYFYLAARLGGSAFAASRRLKDLGNRLYRRGLPFS</sequence>
<dbReference type="Gene3D" id="3.90.550.10">
    <property type="entry name" value="Spore Coat Polysaccharide Biosynthesis Protein SpsA, Chain A"/>
    <property type="match status" value="1"/>
</dbReference>
<dbReference type="EC" id="2.4.-.-" evidence="2"/>
<dbReference type="GO" id="GO:0016757">
    <property type="term" value="F:glycosyltransferase activity"/>
    <property type="evidence" value="ECO:0007669"/>
    <property type="project" value="UniProtKB-KW"/>
</dbReference>
<gene>
    <name evidence="2" type="ORF">ACFPFO_18295</name>
</gene>
<protein>
    <submittedName>
        <fullName evidence="2">Glycosyltransferase</fullName>
        <ecNumber evidence="2">2.4.-.-</ecNumber>
    </submittedName>
</protein>
<proteinExistence type="predicted"/>
<dbReference type="EMBL" id="JBHSJG010000053">
    <property type="protein sequence ID" value="MFC4989670.1"/>
    <property type="molecule type" value="Genomic_DNA"/>
</dbReference>
<comment type="caution">
    <text evidence="2">The sequence shown here is derived from an EMBL/GenBank/DDBJ whole genome shotgun (WGS) entry which is preliminary data.</text>
</comment>
<keyword evidence="2" id="KW-0328">Glycosyltransferase</keyword>
<dbReference type="SUPFAM" id="SSF53448">
    <property type="entry name" value="Nucleotide-diphospho-sugar transferases"/>
    <property type="match status" value="1"/>
</dbReference>
<accession>A0ABD5QJ94</accession>
<organism evidence="2 3">
    <name type="scientific">Saliphagus infecundisoli</name>
    <dbReference type="NCBI Taxonomy" id="1849069"/>
    <lineage>
        <taxon>Archaea</taxon>
        <taxon>Methanobacteriati</taxon>
        <taxon>Methanobacteriota</taxon>
        <taxon>Stenosarchaea group</taxon>
        <taxon>Halobacteria</taxon>
        <taxon>Halobacteriales</taxon>
        <taxon>Natrialbaceae</taxon>
        <taxon>Saliphagus</taxon>
    </lineage>
</organism>
<evidence type="ECO:0000259" key="1">
    <source>
        <dbReference type="Pfam" id="PF00535"/>
    </source>
</evidence>